<dbReference type="Proteomes" id="UP000188268">
    <property type="component" value="Unassembled WGS sequence"/>
</dbReference>
<dbReference type="GO" id="GO:0016301">
    <property type="term" value="F:kinase activity"/>
    <property type="evidence" value="ECO:0007669"/>
    <property type="project" value="UniProtKB-KW"/>
</dbReference>
<organism evidence="2 3">
    <name type="scientific">Corchorus capsularis</name>
    <name type="common">Jute</name>
    <dbReference type="NCBI Taxonomy" id="210143"/>
    <lineage>
        <taxon>Eukaryota</taxon>
        <taxon>Viridiplantae</taxon>
        <taxon>Streptophyta</taxon>
        <taxon>Embryophyta</taxon>
        <taxon>Tracheophyta</taxon>
        <taxon>Spermatophyta</taxon>
        <taxon>Magnoliopsida</taxon>
        <taxon>eudicotyledons</taxon>
        <taxon>Gunneridae</taxon>
        <taxon>Pentapetalae</taxon>
        <taxon>rosids</taxon>
        <taxon>malvids</taxon>
        <taxon>Malvales</taxon>
        <taxon>Malvaceae</taxon>
        <taxon>Grewioideae</taxon>
        <taxon>Apeibeae</taxon>
        <taxon>Corchorus</taxon>
    </lineage>
</organism>
<comment type="caution">
    <text evidence="2">The sequence shown here is derived from an EMBL/GenBank/DDBJ whole genome shotgun (WGS) entry which is preliminary data.</text>
</comment>
<keyword evidence="2" id="KW-0675">Receptor</keyword>
<proteinExistence type="predicted"/>
<reference evidence="2 3" key="1">
    <citation type="submission" date="2013-09" db="EMBL/GenBank/DDBJ databases">
        <title>Corchorus capsularis genome sequencing.</title>
        <authorList>
            <person name="Alam M."/>
            <person name="Haque M.S."/>
            <person name="Islam M.S."/>
            <person name="Emdad E.M."/>
            <person name="Islam M.M."/>
            <person name="Ahmed B."/>
            <person name="Halim A."/>
            <person name="Hossen Q.M.M."/>
            <person name="Hossain M.Z."/>
            <person name="Ahmed R."/>
            <person name="Khan M.M."/>
            <person name="Islam R."/>
            <person name="Rashid M.M."/>
            <person name="Khan S.A."/>
            <person name="Rahman M.S."/>
            <person name="Alam M."/>
        </authorList>
    </citation>
    <scope>NUCLEOTIDE SEQUENCE [LARGE SCALE GENOMIC DNA]</scope>
    <source>
        <strain evidence="3">cv. CVL-1</strain>
        <tissue evidence="2">Whole seedling</tissue>
    </source>
</reference>
<keyword evidence="1" id="KW-0472">Membrane</keyword>
<name>A0A1R3JGE5_COCAP</name>
<protein>
    <submittedName>
        <fullName evidence="2">Putative LRR receptor-like serine/threonine-protein kinase</fullName>
    </submittedName>
</protein>
<sequence length="60" mass="6557">FFTKQVNCGQNFPNQCVLSGYDSGSSKKPKVGIIVGIVRGCIILLLFGGLMFFLCKGRQK</sequence>
<feature type="non-terminal residue" evidence="2">
    <location>
        <position position="1"/>
    </location>
</feature>
<keyword evidence="3" id="KW-1185">Reference proteome</keyword>
<accession>A0A1R3JGE5</accession>
<keyword evidence="2" id="KW-0418">Kinase</keyword>
<keyword evidence="1" id="KW-0812">Transmembrane</keyword>
<dbReference type="AlphaFoldDB" id="A0A1R3JGE5"/>
<evidence type="ECO:0000313" key="3">
    <source>
        <dbReference type="Proteomes" id="UP000188268"/>
    </source>
</evidence>
<dbReference type="EMBL" id="AWWV01008022">
    <property type="protein sequence ID" value="OMO93861.1"/>
    <property type="molecule type" value="Genomic_DNA"/>
</dbReference>
<dbReference type="Gramene" id="OMO93861">
    <property type="protein sequence ID" value="OMO93861"/>
    <property type="gene ID" value="CCACVL1_06315"/>
</dbReference>
<gene>
    <name evidence="2" type="ORF">CCACVL1_06315</name>
</gene>
<keyword evidence="1" id="KW-1133">Transmembrane helix</keyword>
<feature type="non-terminal residue" evidence="2">
    <location>
        <position position="60"/>
    </location>
</feature>
<keyword evidence="2" id="KW-0808">Transferase</keyword>
<evidence type="ECO:0000256" key="1">
    <source>
        <dbReference type="SAM" id="Phobius"/>
    </source>
</evidence>
<dbReference type="STRING" id="210143.A0A1R3JGE5"/>
<evidence type="ECO:0000313" key="2">
    <source>
        <dbReference type="EMBL" id="OMO93861.1"/>
    </source>
</evidence>
<feature type="transmembrane region" description="Helical" evidence="1">
    <location>
        <begin position="31"/>
        <end position="55"/>
    </location>
</feature>